<dbReference type="GO" id="GO:0008270">
    <property type="term" value="F:zinc ion binding"/>
    <property type="evidence" value="ECO:0007669"/>
    <property type="project" value="UniProtKB-UniRule"/>
</dbReference>
<accession>A0A6J4H8X0</accession>
<dbReference type="NCBIfam" id="NF006628">
    <property type="entry name" value="PRK09197.1"/>
    <property type="match status" value="1"/>
</dbReference>
<dbReference type="InterPro" id="IPR006411">
    <property type="entry name" value="Fruct_bisP_bact"/>
</dbReference>
<keyword evidence="6 11" id="KW-0862">Zinc</keyword>
<comment type="function">
    <text evidence="12">Catalyzes the aldol condensation of dihydroxyacetone phosphate (DHAP or glycerone-phosphate) with glyceraldehyde 3-phosphate (G3P) to form fructose 1,6-bisphosphate (FBP) in gluconeogenesis and the reverse reaction in glycolysis.</text>
</comment>
<dbReference type="NCBIfam" id="TIGR01520">
    <property type="entry name" value="FruBisAldo_II_A"/>
    <property type="match status" value="1"/>
</dbReference>
<dbReference type="SUPFAM" id="SSF51569">
    <property type="entry name" value="Aldolase"/>
    <property type="match status" value="1"/>
</dbReference>
<feature type="binding site" evidence="10">
    <location>
        <begin position="265"/>
        <end position="267"/>
    </location>
    <ligand>
        <name>dihydroxyacetone phosphate</name>
        <dbReference type="ChEBI" id="CHEBI:57642"/>
    </ligand>
</feature>
<organism evidence="13">
    <name type="scientific">uncultured Adhaeribacter sp</name>
    <dbReference type="NCBI Taxonomy" id="448109"/>
    <lineage>
        <taxon>Bacteria</taxon>
        <taxon>Pseudomonadati</taxon>
        <taxon>Bacteroidota</taxon>
        <taxon>Cytophagia</taxon>
        <taxon>Cytophagales</taxon>
        <taxon>Hymenobacteraceae</taxon>
        <taxon>Adhaeribacter</taxon>
        <taxon>environmental samples</taxon>
    </lineage>
</organism>
<dbReference type="EC" id="4.1.2.13" evidence="4 12"/>
<evidence type="ECO:0000256" key="5">
    <source>
        <dbReference type="ARBA" id="ARBA00022723"/>
    </source>
</evidence>
<dbReference type="AlphaFoldDB" id="A0A6J4H8X0"/>
<dbReference type="GO" id="GO:0004332">
    <property type="term" value="F:fructose-bisphosphate aldolase activity"/>
    <property type="evidence" value="ECO:0007669"/>
    <property type="project" value="UniProtKB-EC"/>
</dbReference>
<evidence type="ECO:0000256" key="7">
    <source>
        <dbReference type="ARBA" id="ARBA00023152"/>
    </source>
</evidence>
<protein>
    <recommendedName>
        <fullName evidence="4 12">Fructose-bisphosphate aldolase</fullName>
        <shortName evidence="12">FBP aldolase</shortName>
        <ecNumber evidence="4 12">4.1.2.13</ecNumber>
    </recommendedName>
</protein>
<evidence type="ECO:0000256" key="6">
    <source>
        <dbReference type="ARBA" id="ARBA00022833"/>
    </source>
</evidence>
<evidence type="ECO:0000256" key="8">
    <source>
        <dbReference type="ARBA" id="ARBA00023239"/>
    </source>
</evidence>
<evidence type="ECO:0000256" key="2">
    <source>
        <dbReference type="ARBA" id="ARBA00004714"/>
    </source>
</evidence>
<dbReference type="NCBIfam" id="TIGR00167">
    <property type="entry name" value="cbbA"/>
    <property type="match status" value="1"/>
</dbReference>
<evidence type="ECO:0000256" key="1">
    <source>
        <dbReference type="ARBA" id="ARBA00000441"/>
    </source>
</evidence>
<evidence type="ECO:0000256" key="12">
    <source>
        <dbReference type="RuleBase" id="RU366023"/>
    </source>
</evidence>
<evidence type="ECO:0000256" key="4">
    <source>
        <dbReference type="ARBA" id="ARBA00013068"/>
    </source>
</evidence>
<dbReference type="CDD" id="cd00946">
    <property type="entry name" value="FBP_aldolase_IIA"/>
    <property type="match status" value="1"/>
</dbReference>
<comment type="cofactor">
    <cofactor evidence="11 12">
        <name>Zn(2+)</name>
        <dbReference type="ChEBI" id="CHEBI:29105"/>
    </cofactor>
    <text evidence="11 12">Binds 2 Zn(2+) ions per subunit. One is catalytic and the other provides a structural contribution.</text>
</comment>
<dbReference type="GO" id="GO:0006094">
    <property type="term" value="P:gluconeogenesis"/>
    <property type="evidence" value="ECO:0007669"/>
    <property type="project" value="TreeGrafter"/>
</dbReference>
<dbReference type="GO" id="GO:0005829">
    <property type="term" value="C:cytosol"/>
    <property type="evidence" value="ECO:0007669"/>
    <property type="project" value="TreeGrafter"/>
</dbReference>
<dbReference type="InterPro" id="IPR013785">
    <property type="entry name" value="Aldolase_TIM"/>
</dbReference>
<reference evidence="13" key="1">
    <citation type="submission" date="2020-02" db="EMBL/GenBank/DDBJ databases">
        <authorList>
            <person name="Meier V. D."/>
        </authorList>
    </citation>
    <scope>NUCLEOTIDE SEQUENCE</scope>
    <source>
        <strain evidence="13">AVDCRST_MAG95</strain>
    </source>
</reference>
<feature type="binding site" evidence="11">
    <location>
        <position position="144"/>
    </location>
    <ligand>
        <name>Zn(2+)</name>
        <dbReference type="ChEBI" id="CHEBI:29105"/>
        <label>2</label>
    </ligand>
</feature>
<feature type="binding site" evidence="11">
    <location>
        <position position="110"/>
    </location>
    <ligand>
        <name>Zn(2+)</name>
        <dbReference type="ChEBI" id="CHEBI:29105"/>
        <label>1</label>
        <note>catalytic</note>
    </ligand>
</feature>
<evidence type="ECO:0000313" key="13">
    <source>
        <dbReference type="EMBL" id="CAA9217833.1"/>
    </source>
</evidence>
<evidence type="ECO:0000256" key="3">
    <source>
        <dbReference type="ARBA" id="ARBA00005812"/>
    </source>
</evidence>
<feature type="binding site" evidence="11">
    <location>
        <position position="174"/>
    </location>
    <ligand>
        <name>Zn(2+)</name>
        <dbReference type="ChEBI" id="CHEBI:29105"/>
        <label>2</label>
    </ligand>
</feature>
<comment type="similarity">
    <text evidence="3 12">Belongs to the class II fructose-bisphosphate aldolase family.</text>
</comment>
<dbReference type="PROSITE" id="PS00806">
    <property type="entry name" value="ALDOLASE_CLASS_II_2"/>
    <property type="match status" value="1"/>
</dbReference>
<dbReference type="GO" id="GO:0006096">
    <property type="term" value="P:glycolytic process"/>
    <property type="evidence" value="ECO:0007669"/>
    <property type="project" value="UniProtKB-UniPathway"/>
</dbReference>
<dbReference type="Pfam" id="PF01116">
    <property type="entry name" value="F_bP_aldolase"/>
    <property type="match status" value="1"/>
</dbReference>
<feature type="binding site" evidence="10">
    <location>
        <position position="227"/>
    </location>
    <ligand>
        <name>dihydroxyacetone phosphate</name>
        <dbReference type="ChEBI" id="CHEBI:57642"/>
    </ligand>
</feature>
<dbReference type="PANTHER" id="PTHR30559:SF0">
    <property type="entry name" value="FRUCTOSE-BISPHOSPHATE ALDOLASE"/>
    <property type="match status" value="1"/>
</dbReference>
<name>A0A6J4H8X0_9BACT</name>
<feature type="binding site" evidence="11">
    <location>
        <position position="226"/>
    </location>
    <ligand>
        <name>Zn(2+)</name>
        <dbReference type="ChEBI" id="CHEBI:29105"/>
        <label>1</label>
        <note>catalytic</note>
    </ligand>
</feature>
<proteinExistence type="inferred from homology"/>
<comment type="catalytic activity">
    <reaction evidence="1 12">
        <text>beta-D-fructose 1,6-bisphosphate = D-glyceraldehyde 3-phosphate + dihydroxyacetone phosphate</text>
        <dbReference type="Rhea" id="RHEA:14729"/>
        <dbReference type="ChEBI" id="CHEBI:32966"/>
        <dbReference type="ChEBI" id="CHEBI:57642"/>
        <dbReference type="ChEBI" id="CHEBI:59776"/>
        <dbReference type="EC" id="4.1.2.13"/>
    </reaction>
</comment>
<keyword evidence="5 11" id="KW-0479">Metal-binding</keyword>
<evidence type="ECO:0000256" key="10">
    <source>
        <dbReference type="PIRSR" id="PIRSR001359-2"/>
    </source>
</evidence>
<feature type="binding site" evidence="10">
    <location>
        <begin position="286"/>
        <end position="289"/>
    </location>
    <ligand>
        <name>dihydroxyacetone phosphate</name>
        <dbReference type="ChEBI" id="CHEBI:57642"/>
    </ligand>
</feature>
<feature type="binding site" evidence="11">
    <location>
        <position position="264"/>
    </location>
    <ligand>
        <name>Zn(2+)</name>
        <dbReference type="ChEBI" id="CHEBI:29105"/>
        <label>1</label>
        <note>catalytic</note>
    </ligand>
</feature>
<dbReference type="PROSITE" id="PS00602">
    <property type="entry name" value="ALDOLASE_CLASS_II_1"/>
    <property type="match status" value="1"/>
</dbReference>
<gene>
    <name evidence="13" type="ORF">AVDCRST_MAG95-395</name>
</gene>
<dbReference type="PANTHER" id="PTHR30559">
    <property type="entry name" value="FRUCTOSE-BISPHOSPHATE ALDOLASE CLASS 2"/>
    <property type="match status" value="1"/>
</dbReference>
<dbReference type="Gene3D" id="3.20.20.70">
    <property type="entry name" value="Aldolase class I"/>
    <property type="match status" value="1"/>
</dbReference>
<evidence type="ECO:0000256" key="9">
    <source>
        <dbReference type="PIRSR" id="PIRSR001359-1"/>
    </source>
</evidence>
<dbReference type="PIRSF" id="PIRSF001359">
    <property type="entry name" value="F_bP_aldolase_II"/>
    <property type="match status" value="1"/>
</dbReference>
<dbReference type="FunFam" id="3.20.20.70:FF:000013">
    <property type="entry name" value="Class II fructose-bisphosphate aldolase"/>
    <property type="match status" value="1"/>
</dbReference>
<keyword evidence="8 12" id="KW-0456">Lyase</keyword>
<evidence type="ECO:0000256" key="11">
    <source>
        <dbReference type="PIRSR" id="PIRSR001359-3"/>
    </source>
</evidence>
<sequence>MSDVMTKFKPGVLFGDDVQALFNYANENNFALPAVNVISTETVNAVLETAKAVNSPVIIQFSNGGAQYFAGKGLNNDGQKAAIAGGISGAQHVHLMAEAYGVPVILHTDHAAKKLLPWIDGLLDAGEKFYAQHGKPLYSSHMLDLSEEEIQENIKTCARYLERMNKMGMTVEIELGVTGGEEDGVDNSDVDASHLYTQPEHVAYAYETLKAISDHFTIAAAFGNVHGVYKPGNVELRPEILKNSQEYIQKKFNTGANPVNFVFHGGSGSEKHKITEAIEYGAVKMNIDTDMQWAFWEGIKNYYEKKKGYLQAQIGNPDGEDSPNKKYYDPRVWLREGEQNFIARLKEAFQDLNALNRN</sequence>
<keyword evidence="7 12" id="KW-0324">Glycolysis</keyword>
<feature type="active site" description="Proton donor" evidence="9">
    <location>
        <position position="109"/>
    </location>
</feature>
<dbReference type="EMBL" id="CADCTJ010000123">
    <property type="protein sequence ID" value="CAA9217833.1"/>
    <property type="molecule type" value="Genomic_DNA"/>
</dbReference>
<comment type="pathway">
    <text evidence="2 12">Carbohydrate degradation; glycolysis; D-glyceraldehyde 3-phosphate and glycerone phosphate from D-glucose: step 4/4.</text>
</comment>
<dbReference type="InterPro" id="IPR000771">
    <property type="entry name" value="FBA_II"/>
</dbReference>
<dbReference type="UniPathway" id="UPA00109">
    <property type="reaction ID" value="UER00183"/>
</dbReference>